<dbReference type="GO" id="GO:0030688">
    <property type="term" value="C:preribosome, small subunit precursor"/>
    <property type="evidence" value="ECO:0007669"/>
    <property type="project" value="TreeGrafter"/>
</dbReference>
<comment type="similarity">
    <text evidence="2 8">Belongs to the NOB1 family.</text>
</comment>
<dbReference type="GO" id="GO:0016787">
    <property type="term" value="F:hydrolase activity"/>
    <property type="evidence" value="ECO:0007669"/>
    <property type="project" value="UniProtKB-KW"/>
</dbReference>
<keyword evidence="14" id="KW-1185">Reference proteome</keyword>
<gene>
    <name evidence="13" type="ORF">GOP47_0015019</name>
</gene>
<dbReference type="PANTHER" id="PTHR12814:SF2">
    <property type="entry name" value="RNA-BINDING PROTEIN NOB1"/>
    <property type="match status" value="1"/>
</dbReference>
<dbReference type="AlphaFoldDB" id="A0A9D4ZFC0"/>
<keyword evidence="7 8" id="KW-0539">Nucleus</keyword>
<evidence type="ECO:0000256" key="7">
    <source>
        <dbReference type="ARBA" id="ARBA00023242"/>
    </source>
</evidence>
<dbReference type="InterPro" id="IPR036283">
    <property type="entry name" value="NOB1_Zf-like_sf"/>
</dbReference>
<dbReference type="Pfam" id="PF08772">
    <property type="entry name" value="Zn_ribbon_NOB1"/>
    <property type="match status" value="1"/>
</dbReference>
<evidence type="ECO:0000256" key="8">
    <source>
        <dbReference type="PIRNR" id="PIRNR037125"/>
    </source>
</evidence>
<feature type="binding site" evidence="9">
    <location>
        <position position="469"/>
    </location>
    <ligand>
        <name>Zn(2+)</name>
        <dbReference type="ChEBI" id="CHEBI:29105"/>
    </ligand>
</feature>
<dbReference type="CDD" id="cd09876">
    <property type="entry name" value="PIN_Nob1-like"/>
    <property type="match status" value="1"/>
</dbReference>
<sequence length="585" mass="64182">MAWIAAARGDATTPAGPVAAPLPRLQLDSLRSCEDSSNHIAVAVIDANALISFDSSARLLALACSSSSSQSTRFVTVKEVLEEVRAPASRFHLDVLPCSLDCIDPSDDALQKVIKFARATGDLASLSDADLKLLALTYTLEEQTYGSAHLRTQPPPVHVARVRHMRERDLPGWGTNVQNLEEWEQLSQEPDNTIEEGSHILGLKRLSIDTIEQGNIAPDEEQKSTIHQDVHMAPSEVENVHCEKNTIRPAHEGKFVSAITEEEQASMMQSHLGSTRGAIHKEEKSEEPLQDMEEQETQDGGDWQRAISRSTRRKYDKRAARAARKNAATTNREVESVKGNQVSDTVSQADGVNSDVICSCTGIDIKDAEETMLDEIDDVQDGTKSEEECPSVSNQDSGSEASWALHSLSQSKVACITADFPMQNVLLQIGLRVVSPNGLQIQQLQRWALKCEACRNVTSDVGRIFCPKCGNGGTLYKVSITIGPNGVVHTGTKRRFNIRGTKYSLPLPKGGREGVSENPILREDQLPKKMLNRKKKASIPDFTSPAELFVMKSGGKEKIEPPLREALAIFSGKRNPNRPRSKQRG</sequence>
<evidence type="ECO:0000256" key="4">
    <source>
        <dbReference type="ARBA" id="ARBA00022723"/>
    </source>
</evidence>
<dbReference type="OrthoDB" id="446759at2759"/>
<evidence type="ECO:0000256" key="6">
    <source>
        <dbReference type="ARBA" id="ARBA00022833"/>
    </source>
</evidence>
<evidence type="ECO:0000256" key="10">
    <source>
        <dbReference type="SAM" id="MobiDB-lite"/>
    </source>
</evidence>
<keyword evidence="3" id="KW-0540">Nuclease</keyword>
<dbReference type="FunFam" id="3.40.50.1010:FF:000020">
    <property type="entry name" value="20S-pre-rRNA D-site endonuclease NOB1"/>
    <property type="match status" value="1"/>
</dbReference>
<dbReference type="PIRSF" id="PIRSF037125">
    <property type="entry name" value="D-site_20S_pre-rRNA_nuclease"/>
    <property type="match status" value="1"/>
</dbReference>
<evidence type="ECO:0000259" key="12">
    <source>
        <dbReference type="Pfam" id="PF17146"/>
    </source>
</evidence>
<feature type="region of interest" description="Disordered" evidence="10">
    <location>
        <begin position="323"/>
        <end position="342"/>
    </location>
</feature>
<dbReference type="GO" id="GO:0004521">
    <property type="term" value="F:RNA endonuclease activity"/>
    <property type="evidence" value="ECO:0007669"/>
    <property type="project" value="UniProtKB-UniRule"/>
</dbReference>
<dbReference type="EMBL" id="JABFUD020000014">
    <property type="protein sequence ID" value="KAI5070676.1"/>
    <property type="molecule type" value="Genomic_DNA"/>
</dbReference>
<evidence type="ECO:0000313" key="14">
    <source>
        <dbReference type="Proteomes" id="UP000886520"/>
    </source>
</evidence>
<dbReference type="Gene3D" id="3.40.50.1010">
    <property type="entry name" value="5'-nuclease"/>
    <property type="match status" value="1"/>
</dbReference>
<evidence type="ECO:0000256" key="1">
    <source>
        <dbReference type="ARBA" id="ARBA00004123"/>
    </source>
</evidence>
<proteinExistence type="inferred from homology"/>
<dbReference type="GO" id="GO:0031981">
    <property type="term" value="C:nuclear lumen"/>
    <property type="evidence" value="ECO:0007669"/>
    <property type="project" value="UniProtKB-ARBA"/>
</dbReference>
<evidence type="ECO:0008006" key="15">
    <source>
        <dbReference type="Google" id="ProtNLM"/>
    </source>
</evidence>
<dbReference type="InterPro" id="IPR039907">
    <property type="entry name" value="NOB1"/>
</dbReference>
<dbReference type="SUPFAM" id="SSF144206">
    <property type="entry name" value="NOB1 zinc finger-like"/>
    <property type="match status" value="1"/>
</dbReference>
<feature type="region of interest" description="Disordered" evidence="10">
    <location>
        <begin position="279"/>
        <end position="302"/>
    </location>
</feature>
<evidence type="ECO:0000256" key="2">
    <source>
        <dbReference type="ARBA" id="ARBA00005858"/>
    </source>
</evidence>
<keyword evidence="5" id="KW-0378">Hydrolase</keyword>
<dbReference type="InterPro" id="IPR017117">
    <property type="entry name" value="Nob1_euk"/>
</dbReference>
<protein>
    <recommendedName>
        <fullName evidence="15">RNA-binding protein NOB1</fullName>
    </recommendedName>
</protein>
<accession>A0A9D4ZFC0</accession>
<organism evidence="13 14">
    <name type="scientific">Adiantum capillus-veneris</name>
    <name type="common">Maidenhair fern</name>
    <dbReference type="NCBI Taxonomy" id="13818"/>
    <lineage>
        <taxon>Eukaryota</taxon>
        <taxon>Viridiplantae</taxon>
        <taxon>Streptophyta</taxon>
        <taxon>Embryophyta</taxon>
        <taxon>Tracheophyta</taxon>
        <taxon>Polypodiopsida</taxon>
        <taxon>Polypodiidae</taxon>
        <taxon>Polypodiales</taxon>
        <taxon>Pteridineae</taxon>
        <taxon>Pteridaceae</taxon>
        <taxon>Vittarioideae</taxon>
        <taxon>Adiantum</taxon>
    </lineage>
</organism>
<evidence type="ECO:0000256" key="9">
    <source>
        <dbReference type="PIRSR" id="PIRSR037125-1"/>
    </source>
</evidence>
<evidence type="ECO:0000256" key="5">
    <source>
        <dbReference type="ARBA" id="ARBA00022801"/>
    </source>
</evidence>
<dbReference type="PANTHER" id="PTHR12814">
    <property type="entry name" value="RNA-BINDING PROTEIN NOB1"/>
    <property type="match status" value="1"/>
</dbReference>
<dbReference type="GO" id="GO:0005737">
    <property type="term" value="C:cytoplasm"/>
    <property type="evidence" value="ECO:0007669"/>
    <property type="project" value="UniProtKB-ARBA"/>
</dbReference>
<name>A0A9D4ZFC0_ADICA</name>
<dbReference type="GO" id="GO:0030490">
    <property type="term" value="P:maturation of SSU-rRNA"/>
    <property type="evidence" value="ECO:0007669"/>
    <property type="project" value="TreeGrafter"/>
</dbReference>
<dbReference type="Proteomes" id="UP000886520">
    <property type="component" value="Chromosome 14"/>
</dbReference>
<comment type="subcellular location">
    <subcellularLocation>
        <location evidence="1">Nucleus</location>
    </subcellularLocation>
</comment>
<evidence type="ECO:0000259" key="11">
    <source>
        <dbReference type="Pfam" id="PF08772"/>
    </source>
</evidence>
<dbReference type="InterPro" id="IPR033411">
    <property type="entry name" value="Ribonuclease_PIN"/>
</dbReference>
<evidence type="ECO:0000256" key="3">
    <source>
        <dbReference type="ARBA" id="ARBA00022722"/>
    </source>
</evidence>
<feature type="domain" description="Nin one binding (NOB1) Zn-ribbon-like" evidence="11">
    <location>
        <begin position="441"/>
        <end position="511"/>
    </location>
</feature>
<feature type="compositionally biased region" description="Acidic residues" evidence="10">
    <location>
        <begin position="288"/>
        <end position="299"/>
    </location>
</feature>
<feature type="domain" description="Ribonuclease PIN" evidence="12">
    <location>
        <begin position="44"/>
        <end position="140"/>
    </location>
</feature>
<feature type="binding site" evidence="9">
    <location>
        <position position="451"/>
    </location>
    <ligand>
        <name>Zn(2+)</name>
        <dbReference type="ChEBI" id="CHEBI:29105"/>
    </ligand>
</feature>
<reference evidence="13" key="1">
    <citation type="submission" date="2021-01" db="EMBL/GenBank/DDBJ databases">
        <title>Adiantum capillus-veneris genome.</title>
        <authorList>
            <person name="Fang Y."/>
            <person name="Liao Q."/>
        </authorList>
    </citation>
    <scope>NUCLEOTIDE SEQUENCE</scope>
    <source>
        <strain evidence="13">H3</strain>
        <tissue evidence="13">Leaf</tissue>
    </source>
</reference>
<comment type="caution">
    <text evidence="13">The sequence shown here is derived from an EMBL/GenBank/DDBJ whole genome shotgun (WGS) entry which is preliminary data.</text>
</comment>
<dbReference type="Gene3D" id="6.20.210.10">
    <property type="entry name" value="Nin one binding (NOB1), Zn-ribbon-like"/>
    <property type="match status" value="1"/>
</dbReference>
<feature type="binding site" evidence="9">
    <location>
        <position position="454"/>
    </location>
    <ligand>
        <name>Zn(2+)</name>
        <dbReference type="ChEBI" id="CHEBI:29105"/>
    </ligand>
</feature>
<feature type="binding site" evidence="9">
    <location>
        <position position="466"/>
    </location>
    <ligand>
        <name>Zn(2+)</name>
        <dbReference type="ChEBI" id="CHEBI:29105"/>
    </ligand>
</feature>
<keyword evidence="6 8" id="KW-0862">Zinc</keyword>
<dbReference type="InterPro" id="IPR014881">
    <property type="entry name" value="NOB1_Zn-bd"/>
</dbReference>
<dbReference type="Pfam" id="PF17146">
    <property type="entry name" value="PIN_6"/>
    <property type="match status" value="1"/>
</dbReference>
<keyword evidence="4 8" id="KW-0479">Metal-binding</keyword>
<evidence type="ECO:0000313" key="13">
    <source>
        <dbReference type="EMBL" id="KAI5070676.1"/>
    </source>
</evidence>
<dbReference type="GO" id="GO:0046872">
    <property type="term" value="F:metal ion binding"/>
    <property type="evidence" value="ECO:0007669"/>
    <property type="project" value="UniProtKB-UniRule"/>
</dbReference>